<organism evidence="3">
    <name type="scientific">Sesamum radiatum</name>
    <name type="common">Black benniseed</name>
    <dbReference type="NCBI Taxonomy" id="300843"/>
    <lineage>
        <taxon>Eukaryota</taxon>
        <taxon>Viridiplantae</taxon>
        <taxon>Streptophyta</taxon>
        <taxon>Embryophyta</taxon>
        <taxon>Tracheophyta</taxon>
        <taxon>Spermatophyta</taxon>
        <taxon>Magnoliopsida</taxon>
        <taxon>eudicotyledons</taxon>
        <taxon>Gunneridae</taxon>
        <taxon>Pentapetalae</taxon>
        <taxon>asterids</taxon>
        <taxon>lamiids</taxon>
        <taxon>Lamiales</taxon>
        <taxon>Pedaliaceae</taxon>
        <taxon>Sesamum</taxon>
    </lineage>
</organism>
<reference evidence="3" key="1">
    <citation type="submission" date="2020-06" db="EMBL/GenBank/DDBJ databases">
        <authorList>
            <person name="Li T."/>
            <person name="Hu X."/>
            <person name="Zhang T."/>
            <person name="Song X."/>
            <person name="Zhang H."/>
            <person name="Dai N."/>
            <person name="Sheng W."/>
            <person name="Hou X."/>
            <person name="Wei L."/>
        </authorList>
    </citation>
    <scope>NUCLEOTIDE SEQUENCE</scope>
    <source>
        <strain evidence="3">G02</strain>
        <tissue evidence="3">Leaf</tissue>
    </source>
</reference>
<keyword evidence="2" id="KW-0732">Signal</keyword>
<comment type="caution">
    <text evidence="3">The sequence shown here is derived from an EMBL/GenBank/DDBJ whole genome shotgun (WGS) entry which is preliminary data.</text>
</comment>
<evidence type="ECO:0000256" key="1">
    <source>
        <dbReference type="SAM" id="MobiDB-lite"/>
    </source>
</evidence>
<feature type="region of interest" description="Disordered" evidence="1">
    <location>
        <begin position="33"/>
        <end position="94"/>
    </location>
</feature>
<feature type="compositionally biased region" description="Polar residues" evidence="1">
    <location>
        <begin position="33"/>
        <end position="43"/>
    </location>
</feature>
<protein>
    <submittedName>
        <fullName evidence="3">Uncharacterized protein</fullName>
    </submittedName>
</protein>
<sequence length="94" mass="9932">MARFPRLIALITIVFVCLCHIEGLEARKVFLSMGNSKGSSSPEPSLAALTSLPKGSTSTSSPSDETMVLVHQTRHATTRVDRSLGSVPSPGDGH</sequence>
<accession>A0AAW2K369</accession>
<reference evidence="3" key="2">
    <citation type="journal article" date="2024" name="Plant">
        <title>Genomic evolution and insights into agronomic trait innovations of Sesamum species.</title>
        <authorList>
            <person name="Miao H."/>
            <person name="Wang L."/>
            <person name="Qu L."/>
            <person name="Liu H."/>
            <person name="Sun Y."/>
            <person name="Le M."/>
            <person name="Wang Q."/>
            <person name="Wei S."/>
            <person name="Zheng Y."/>
            <person name="Lin W."/>
            <person name="Duan Y."/>
            <person name="Cao H."/>
            <person name="Xiong S."/>
            <person name="Wang X."/>
            <person name="Wei L."/>
            <person name="Li C."/>
            <person name="Ma Q."/>
            <person name="Ju M."/>
            <person name="Zhao R."/>
            <person name="Li G."/>
            <person name="Mu C."/>
            <person name="Tian Q."/>
            <person name="Mei H."/>
            <person name="Zhang T."/>
            <person name="Gao T."/>
            <person name="Zhang H."/>
        </authorList>
    </citation>
    <scope>NUCLEOTIDE SEQUENCE</scope>
    <source>
        <strain evidence="3">G02</strain>
    </source>
</reference>
<gene>
    <name evidence="3" type="ORF">Sradi_6402700</name>
</gene>
<dbReference type="EMBL" id="JACGWJ010000030">
    <property type="protein sequence ID" value="KAL0301259.1"/>
    <property type="molecule type" value="Genomic_DNA"/>
</dbReference>
<evidence type="ECO:0000313" key="3">
    <source>
        <dbReference type="EMBL" id="KAL0301259.1"/>
    </source>
</evidence>
<feature type="compositionally biased region" description="Polar residues" evidence="1">
    <location>
        <begin position="53"/>
        <end position="64"/>
    </location>
</feature>
<name>A0AAW2K369_SESRA</name>
<evidence type="ECO:0000256" key="2">
    <source>
        <dbReference type="SAM" id="SignalP"/>
    </source>
</evidence>
<dbReference type="AlphaFoldDB" id="A0AAW2K369"/>
<feature type="chain" id="PRO_5043363106" evidence="2">
    <location>
        <begin position="27"/>
        <end position="94"/>
    </location>
</feature>
<proteinExistence type="predicted"/>
<feature type="signal peptide" evidence="2">
    <location>
        <begin position="1"/>
        <end position="26"/>
    </location>
</feature>